<evidence type="ECO:0000256" key="5">
    <source>
        <dbReference type="ARBA" id="ARBA00022485"/>
    </source>
</evidence>
<comment type="similarity">
    <text evidence="2">Belongs to the uracil-DNA glycosylase (UDG) superfamily. Type 4 (UDGa) family.</text>
</comment>
<dbReference type="GO" id="GO:0006281">
    <property type="term" value="P:DNA repair"/>
    <property type="evidence" value="ECO:0007669"/>
    <property type="project" value="UniProtKB-KW"/>
</dbReference>
<dbReference type="GO" id="GO:0046872">
    <property type="term" value="F:metal ion binding"/>
    <property type="evidence" value="ECO:0007669"/>
    <property type="project" value="UniProtKB-KW"/>
</dbReference>
<protein>
    <recommendedName>
        <fullName evidence="4">Type-4 uracil-DNA glycosylase</fullName>
        <ecNumber evidence="3">3.2.2.27</ecNumber>
    </recommendedName>
</protein>
<keyword evidence="9" id="KW-0408">Iron</keyword>
<evidence type="ECO:0000259" key="12">
    <source>
        <dbReference type="SMART" id="SM00986"/>
    </source>
</evidence>
<evidence type="ECO:0000256" key="9">
    <source>
        <dbReference type="ARBA" id="ARBA00023004"/>
    </source>
</evidence>
<evidence type="ECO:0000256" key="10">
    <source>
        <dbReference type="ARBA" id="ARBA00023014"/>
    </source>
</evidence>
<dbReference type="InterPro" id="IPR051536">
    <property type="entry name" value="UDG_Type-4/5"/>
</dbReference>
<dbReference type="GO" id="GO:0004844">
    <property type="term" value="F:uracil DNA N-glycosylase activity"/>
    <property type="evidence" value="ECO:0007669"/>
    <property type="project" value="UniProtKB-EC"/>
</dbReference>
<keyword evidence="10" id="KW-0411">Iron-sulfur</keyword>
<dbReference type="InterPro" id="IPR005273">
    <property type="entry name" value="Ura-DNA_glyco_family4"/>
</dbReference>
<dbReference type="SUPFAM" id="SSF52141">
    <property type="entry name" value="Uracil-DNA glycosylase-like"/>
    <property type="match status" value="1"/>
</dbReference>
<dbReference type="Gene3D" id="3.40.470.10">
    <property type="entry name" value="Uracil-DNA glycosylase-like domain"/>
    <property type="match status" value="1"/>
</dbReference>
<accession>A0A0B4N029</accession>
<sequence>MRVSWAELLSGIAGCERCRLCQTRNNPVPGEGDPHARLMFIGEGPGQEEDRQGRPFVGRSGELLTRMIHAIGLERSEVYICNVVKCRPPQNRNPEPDEAAACLNYLRAQVALVRPEVVVLLGKVACQYTLNQQVFITRDHGRWFEQKGVWFMPTFHPSALLRDPAKKRDAWEDFQKIRDKLGELSAVTEDR</sequence>
<dbReference type="GO" id="GO:0051539">
    <property type="term" value="F:4 iron, 4 sulfur cluster binding"/>
    <property type="evidence" value="ECO:0007669"/>
    <property type="project" value="UniProtKB-KW"/>
</dbReference>
<evidence type="ECO:0000313" key="13">
    <source>
        <dbReference type="EMBL" id="AIF26034.1"/>
    </source>
</evidence>
<evidence type="ECO:0000256" key="4">
    <source>
        <dbReference type="ARBA" id="ARBA00019403"/>
    </source>
</evidence>
<evidence type="ECO:0000256" key="7">
    <source>
        <dbReference type="ARBA" id="ARBA00022763"/>
    </source>
</evidence>
<keyword evidence="11" id="KW-0234">DNA repair</keyword>
<keyword evidence="5" id="KW-0004">4Fe-4S</keyword>
<evidence type="ECO:0000256" key="1">
    <source>
        <dbReference type="ARBA" id="ARBA00001400"/>
    </source>
</evidence>
<dbReference type="CDD" id="cd10030">
    <property type="entry name" value="UDG-F4_TTUDGA_SPO1dp_like"/>
    <property type="match status" value="1"/>
</dbReference>
<organism evidence="13">
    <name type="scientific">uncultured bacterium Ad_125_D08</name>
    <dbReference type="NCBI Taxonomy" id="1489285"/>
    <lineage>
        <taxon>Bacteria</taxon>
        <taxon>environmental samples</taxon>
    </lineage>
</organism>
<dbReference type="AlphaFoldDB" id="A0A0B4N029"/>
<evidence type="ECO:0000256" key="2">
    <source>
        <dbReference type="ARBA" id="ARBA00006521"/>
    </source>
</evidence>
<keyword evidence="6" id="KW-0479">Metal-binding</keyword>
<dbReference type="InterPro" id="IPR036895">
    <property type="entry name" value="Uracil-DNA_glycosylase-like_sf"/>
</dbReference>
<keyword evidence="8" id="KW-0378">Hydrolase</keyword>
<dbReference type="EC" id="3.2.2.27" evidence="3"/>
<reference evidence="13" key="1">
    <citation type="submission" date="2014-03" db="EMBL/GenBank/DDBJ databases">
        <title>A sequence of cellulolytic fosmid clone of goat rumen metagenome.</title>
        <authorList>
            <person name="Lee K.-T."/>
            <person name="Kim J.-Y."/>
            <person name="Kim Y.-J."/>
            <person name="Ahn J.-H."/>
            <person name="Park M.-N."/>
            <person name="Kim J.-H."/>
            <person name="Kim T.-H."/>
        </authorList>
    </citation>
    <scope>NUCLEOTIDE SEQUENCE</scope>
</reference>
<dbReference type="PANTHER" id="PTHR33693">
    <property type="entry name" value="TYPE-5 URACIL-DNA GLYCOSYLASE"/>
    <property type="match status" value="1"/>
</dbReference>
<name>A0A0B4N029_9BACT</name>
<feature type="domain" description="Uracil-DNA glycosylase-like" evidence="12">
    <location>
        <begin position="29"/>
        <end position="175"/>
    </location>
</feature>
<evidence type="ECO:0000256" key="3">
    <source>
        <dbReference type="ARBA" id="ARBA00012030"/>
    </source>
</evidence>
<evidence type="ECO:0000256" key="8">
    <source>
        <dbReference type="ARBA" id="ARBA00022801"/>
    </source>
</evidence>
<keyword evidence="7" id="KW-0227">DNA damage</keyword>
<dbReference type="SMART" id="SM00986">
    <property type="entry name" value="UDG"/>
    <property type="match status" value="1"/>
</dbReference>
<evidence type="ECO:0000256" key="11">
    <source>
        <dbReference type="ARBA" id="ARBA00023204"/>
    </source>
</evidence>
<dbReference type="PANTHER" id="PTHR33693:SF1">
    <property type="entry name" value="TYPE-4 URACIL-DNA GLYCOSYLASE"/>
    <property type="match status" value="1"/>
</dbReference>
<dbReference type="EMBL" id="KJ631389">
    <property type="protein sequence ID" value="AIF26034.1"/>
    <property type="molecule type" value="Genomic_DNA"/>
</dbReference>
<dbReference type="Pfam" id="PF03167">
    <property type="entry name" value="UDG"/>
    <property type="match status" value="1"/>
</dbReference>
<proteinExistence type="inferred from homology"/>
<dbReference type="InterPro" id="IPR005122">
    <property type="entry name" value="Uracil-DNA_glycosylase-like"/>
</dbReference>
<comment type="catalytic activity">
    <reaction evidence="1">
        <text>Hydrolyzes single-stranded DNA or mismatched double-stranded DNA and polynucleotides, releasing free uracil.</text>
        <dbReference type="EC" id="3.2.2.27"/>
    </reaction>
</comment>
<dbReference type="SMART" id="SM00987">
    <property type="entry name" value="UreE_C"/>
    <property type="match status" value="1"/>
</dbReference>
<evidence type="ECO:0000256" key="6">
    <source>
        <dbReference type="ARBA" id="ARBA00022723"/>
    </source>
</evidence>
<dbReference type="NCBIfam" id="TIGR00758">
    <property type="entry name" value="UDG_fam4"/>
    <property type="match status" value="1"/>
</dbReference>